<dbReference type="EMBL" id="FQ790325">
    <property type="protein sequence ID" value="CCD50456.1"/>
    <property type="molecule type" value="Genomic_DNA"/>
</dbReference>
<feature type="region of interest" description="Disordered" evidence="1">
    <location>
        <begin position="1"/>
        <end position="25"/>
    </location>
</feature>
<dbReference type="OrthoDB" id="10504504at2759"/>
<evidence type="ECO:0000313" key="2">
    <source>
        <dbReference type="EMBL" id="CCD50456.1"/>
    </source>
</evidence>
<proteinExistence type="predicted"/>
<organism evidence="2 3">
    <name type="scientific">Botryotinia fuckeliana (strain T4)</name>
    <name type="common">Noble rot fungus</name>
    <name type="synonym">Botrytis cinerea</name>
    <dbReference type="NCBI Taxonomy" id="999810"/>
    <lineage>
        <taxon>Eukaryota</taxon>
        <taxon>Fungi</taxon>
        <taxon>Dikarya</taxon>
        <taxon>Ascomycota</taxon>
        <taxon>Pezizomycotina</taxon>
        <taxon>Leotiomycetes</taxon>
        <taxon>Helotiales</taxon>
        <taxon>Sclerotiniaceae</taxon>
        <taxon>Botrytis</taxon>
    </lineage>
</organism>
<dbReference type="HOGENOM" id="CLU_2072786_0_0_1"/>
<dbReference type="Proteomes" id="UP000008177">
    <property type="component" value="Unplaced contigs"/>
</dbReference>
<sequence>MEDKLERSLVEQVKRPSSLAHSNGGEDVINLDELAKSGVILDQRLALHALLQERIILYMDDDCPSKKRQRIARIPSDANFSGELASSPPTYGSKKDTETFMGSGFGQSSIRRPNTDTK</sequence>
<protein>
    <submittedName>
        <fullName evidence="2">Uncharacterized protein</fullName>
    </submittedName>
</protein>
<name>G2YF63_BOTF4</name>
<accession>G2YF63</accession>
<dbReference type="AlphaFoldDB" id="G2YF63"/>
<evidence type="ECO:0000256" key="1">
    <source>
        <dbReference type="SAM" id="MobiDB-lite"/>
    </source>
</evidence>
<feature type="compositionally biased region" description="Basic and acidic residues" evidence="1">
    <location>
        <begin position="1"/>
        <end position="14"/>
    </location>
</feature>
<dbReference type="InParanoid" id="G2YF63"/>
<gene>
    <name evidence="2" type="ORF">BofuT4_P091430.1</name>
</gene>
<feature type="region of interest" description="Disordered" evidence="1">
    <location>
        <begin position="67"/>
        <end position="118"/>
    </location>
</feature>
<reference evidence="3" key="1">
    <citation type="journal article" date="2011" name="PLoS Genet.">
        <title>Genomic analysis of the necrotrophic fungal pathogens Sclerotinia sclerotiorum and Botrytis cinerea.</title>
        <authorList>
            <person name="Amselem J."/>
            <person name="Cuomo C.A."/>
            <person name="van Kan J.A."/>
            <person name="Viaud M."/>
            <person name="Benito E.P."/>
            <person name="Couloux A."/>
            <person name="Coutinho P.M."/>
            <person name="de Vries R.P."/>
            <person name="Dyer P.S."/>
            <person name="Fillinger S."/>
            <person name="Fournier E."/>
            <person name="Gout L."/>
            <person name="Hahn M."/>
            <person name="Kohn L."/>
            <person name="Lapalu N."/>
            <person name="Plummer K.M."/>
            <person name="Pradier J.M."/>
            <person name="Quevillon E."/>
            <person name="Sharon A."/>
            <person name="Simon A."/>
            <person name="ten Have A."/>
            <person name="Tudzynski B."/>
            <person name="Tudzynski P."/>
            <person name="Wincker P."/>
            <person name="Andrew M."/>
            <person name="Anthouard V."/>
            <person name="Beever R.E."/>
            <person name="Beffa R."/>
            <person name="Benoit I."/>
            <person name="Bouzid O."/>
            <person name="Brault B."/>
            <person name="Chen Z."/>
            <person name="Choquer M."/>
            <person name="Collemare J."/>
            <person name="Cotton P."/>
            <person name="Danchin E.G."/>
            <person name="Da Silva C."/>
            <person name="Gautier A."/>
            <person name="Giraud C."/>
            <person name="Giraud T."/>
            <person name="Gonzalez C."/>
            <person name="Grossetete S."/>
            <person name="Guldener U."/>
            <person name="Henrissat B."/>
            <person name="Howlett B.J."/>
            <person name="Kodira C."/>
            <person name="Kretschmer M."/>
            <person name="Lappartient A."/>
            <person name="Leroch M."/>
            <person name="Levis C."/>
            <person name="Mauceli E."/>
            <person name="Neuveglise C."/>
            <person name="Oeser B."/>
            <person name="Pearson M."/>
            <person name="Poulain J."/>
            <person name="Poussereau N."/>
            <person name="Quesneville H."/>
            <person name="Rascle C."/>
            <person name="Schumacher J."/>
            <person name="Segurens B."/>
            <person name="Sexton A."/>
            <person name="Silva E."/>
            <person name="Sirven C."/>
            <person name="Soanes D.M."/>
            <person name="Talbot N.J."/>
            <person name="Templeton M."/>
            <person name="Yandava C."/>
            <person name="Yarden O."/>
            <person name="Zeng Q."/>
            <person name="Rollins J.A."/>
            <person name="Lebrun M.H."/>
            <person name="Dickman M."/>
        </authorList>
    </citation>
    <scope>NUCLEOTIDE SEQUENCE [LARGE SCALE GENOMIC DNA]</scope>
    <source>
        <strain evidence="3">T4</strain>
    </source>
</reference>
<evidence type="ECO:0000313" key="3">
    <source>
        <dbReference type="Proteomes" id="UP000008177"/>
    </source>
</evidence>